<evidence type="ECO:0000313" key="1">
    <source>
        <dbReference type="Proteomes" id="UP000887580"/>
    </source>
</evidence>
<name>A0AC35FC46_9BILA</name>
<sequence>MCFVSGVYTWPSGSTYAGQWQNGRRHGLGVEARGRWIYRGEWTQGQRGRYGKREVINASTNTITANYMGTWSAGFNDGYGTETYPDGGTYIGQWQRSMRHGYGIRRSAPYHAALKHKLRASQRNASLSSLRSVFEEEPAEKPTKDKSDAPECVDGRAGFVLRARSDAPTKRRRSLSERSLAMKRSILSNLRIKKQHSTGDIHQKVTSMTGSLRSSGSLVSCTSDDSDHHRNVHHAEMGEPPEERIEPGVIETYKGEWKNDQRSGFGICDRSDGLKYVGEWLANRKNGYGITYFKDGTKEEGRYKNNVLVSSTRRKTLLFVRNSRMREKIEASVEAAQRAASIASQKADIASSRTQTAAERADAAEQMAARAKGDCDVARITASQFDPSFIQPGVQAMRRNRDPQRAMLNHISGHPNHVSFDSMLSNTSTSVGGPPSVSALGHRSTQSYQHIPMGAGTNRSQNIPNHLPNPQENRIADSQHQLDKYSRSFDYTLPGPSTSSYGTGAGHVNDGYEQQLHAAQHHQQQYGPSSSLTSGGGQHPSALHHTTSTSNAAGPEDYRINDGASTSARPDNKKPHGIGSHIQAEQASASSLDNSPRIAPLRRNRGGGGSIISLSDDHFDQYTMGKSEDGSRIRRNRPSLTRQSEVHPDGMGLNRRSTLASARDRRDAAGPTKSTGLGDAKEDRGSLPNLAELEGQGVKLNREDAARLASARRQEDQRLREEEELLRVNPLRYIYHPALRAWIAKWKVPLLLAIANFFLLYILFHLLTFERSNSSKTSTTTKQRPNSEL</sequence>
<organism evidence="1 2">
    <name type="scientific">Panagrolaimus sp. PS1159</name>
    <dbReference type="NCBI Taxonomy" id="55785"/>
    <lineage>
        <taxon>Eukaryota</taxon>
        <taxon>Metazoa</taxon>
        <taxon>Ecdysozoa</taxon>
        <taxon>Nematoda</taxon>
        <taxon>Chromadorea</taxon>
        <taxon>Rhabditida</taxon>
        <taxon>Tylenchina</taxon>
        <taxon>Panagrolaimomorpha</taxon>
        <taxon>Panagrolaimoidea</taxon>
        <taxon>Panagrolaimidae</taxon>
        <taxon>Panagrolaimus</taxon>
    </lineage>
</organism>
<proteinExistence type="predicted"/>
<dbReference type="WBParaSite" id="PS1159_v2.g15923.t1">
    <property type="protein sequence ID" value="PS1159_v2.g15923.t1"/>
    <property type="gene ID" value="PS1159_v2.g15923"/>
</dbReference>
<reference evidence="2" key="1">
    <citation type="submission" date="2022-11" db="UniProtKB">
        <authorList>
            <consortium name="WormBaseParasite"/>
        </authorList>
    </citation>
    <scope>IDENTIFICATION</scope>
</reference>
<protein>
    <submittedName>
        <fullName evidence="2">Junctophilin</fullName>
    </submittedName>
</protein>
<accession>A0AC35FC46</accession>
<dbReference type="Proteomes" id="UP000887580">
    <property type="component" value="Unplaced"/>
</dbReference>
<evidence type="ECO:0000313" key="2">
    <source>
        <dbReference type="WBParaSite" id="PS1159_v2.g15923.t1"/>
    </source>
</evidence>